<evidence type="ECO:0000256" key="2">
    <source>
        <dbReference type="ARBA" id="ARBA00023125"/>
    </source>
</evidence>
<name>A0ABP3D8F8_9PSEU</name>
<gene>
    <name evidence="5" type="ORF">GCM10010492_25200</name>
</gene>
<organism evidence="5 6">
    <name type="scientific">Saccharothrix mutabilis subsp. mutabilis</name>
    <dbReference type="NCBI Taxonomy" id="66855"/>
    <lineage>
        <taxon>Bacteria</taxon>
        <taxon>Bacillati</taxon>
        <taxon>Actinomycetota</taxon>
        <taxon>Actinomycetes</taxon>
        <taxon>Pseudonocardiales</taxon>
        <taxon>Pseudonocardiaceae</taxon>
        <taxon>Saccharothrix</taxon>
    </lineage>
</organism>
<dbReference type="EMBL" id="BAAABU010000004">
    <property type="protein sequence ID" value="GAA0225886.1"/>
    <property type="molecule type" value="Genomic_DNA"/>
</dbReference>
<reference evidence="6" key="1">
    <citation type="journal article" date="2019" name="Int. J. Syst. Evol. Microbiol.">
        <title>The Global Catalogue of Microorganisms (GCM) 10K type strain sequencing project: providing services to taxonomists for standard genome sequencing and annotation.</title>
        <authorList>
            <consortium name="The Broad Institute Genomics Platform"/>
            <consortium name="The Broad Institute Genome Sequencing Center for Infectious Disease"/>
            <person name="Wu L."/>
            <person name="Ma J."/>
        </authorList>
    </citation>
    <scope>NUCLEOTIDE SEQUENCE [LARGE SCALE GENOMIC DNA]</scope>
    <source>
        <strain evidence="6">JCM 3380</strain>
    </source>
</reference>
<accession>A0ABP3D8F8</accession>
<dbReference type="InterPro" id="IPR011010">
    <property type="entry name" value="DNA_brk_join_enz"/>
</dbReference>
<keyword evidence="2" id="KW-0238">DNA-binding</keyword>
<proteinExistence type="inferred from homology"/>
<dbReference type="InterPro" id="IPR053876">
    <property type="entry name" value="Phage_int_M"/>
</dbReference>
<dbReference type="PANTHER" id="PTHR30349">
    <property type="entry name" value="PHAGE INTEGRASE-RELATED"/>
    <property type="match status" value="1"/>
</dbReference>
<feature type="domain" description="Tyr recombinase" evidence="4">
    <location>
        <begin position="185"/>
        <end position="393"/>
    </location>
</feature>
<comment type="similarity">
    <text evidence="1">Belongs to the 'phage' integrase family.</text>
</comment>
<sequence>MGHVQDRWWKEVEDPDTREVVRVKTSLYGTGLRYKVRYIDPEGVERSKSFPDRQKKKAEDFLIEMESDKREGKYIDPNAGKVLFKVQAESWLNGYSPDAATRQTVRSRLRSQIYPYFGHRSLVSIKPQLVRDWLGEMQEKGLSLTYQALLFETFSSVMNSAVDDKRIHQNPCNVKSIKRPQRSPRKVVPWPESRLHKIQLALDARFKIVAPLGAGCGLRQGEILAFSPEDIDREAMVLNVQRQVRLIDRAPVFSLPKRNKERQVPLSQGVLDAVDDYLEMFPPTAVTLPWDKPNGELVTVNLLMVRADGKVCHGDLFNKVVWVPAFKQAGLIYTKRQDGMHAMRHLYASVLLAQGVSIKELAEYLGHEDPGFTLRTYTHLMPSSHERARKAVDGVFRARKTPSNPRTA</sequence>
<keyword evidence="6" id="KW-1185">Reference proteome</keyword>
<dbReference type="Gene3D" id="1.10.150.130">
    <property type="match status" value="1"/>
</dbReference>
<dbReference type="PANTHER" id="PTHR30349:SF64">
    <property type="entry name" value="PROPHAGE INTEGRASE INTD-RELATED"/>
    <property type="match status" value="1"/>
</dbReference>
<keyword evidence="3" id="KW-0233">DNA recombination</keyword>
<dbReference type="Proteomes" id="UP001500416">
    <property type="component" value="Unassembled WGS sequence"/>
</dbReference>
<dbReference type="SUPFAM" id="SSF56349">
    <property type="entry name" value="DNA breaking-rejoining enzymes"/>
    <property type="match status" value="1"/>
</dbReference>
<dbReference type="RefSeq" id="WP_343933924.1">
    <property type="nucleotide sequence ID" value="NZ_BAAABU010000004.1"/>
</dbReference>
<dbReference type="Pfam" id="PF00589">
    <property type="entry name" value="Phage_integrase"/>
    <property type="match status" value="1"/>
</dbReference>
<dbReference type="Pfam" id="PF22022">
    <property type="entry name" value="Phage_int_M"/>
    <property type="match status" value="1"/>
</dbReference>
<dbReference type="InterPro" id="IPR013762">
    <property type="entry name" value="Integrase-like_cat_sf"/>
</dbReference>
<evidence type="ECO:0000313" key="6">
    <source>
        <dbReference type="Proteomes" id="UP001500416"/>
    </source>
</evidence>
<dbReference type="InterPro" id="IPR010998">
    <property type="entry name" value="Integrase_recombinase_N"/>
</dbReference>
<evidence type="ECO:0000256" key="1">
    <source>
        <dbReference type="ARBA" id="ARBA00008857"/>
    </source>
</evidence>
<protein>
    <recommendedName>
        <fullName evidence="4">Tyr recombinase domain-containing protein</fullName>
    </recommendedName>
</protein>
<evidence type="ECO:0000256" key="3">
    <source>
        <dbReference type="ARBA" id="ARBA00023172"/>
    </source>
</evidence>
<evidence type="ECO:0000313" key="5">
    <source>
        <dbReference type="EMBL" id="GAA0225886.1"/>
    </source>
</evidence>
<dbReference type="InterPro" id="IPR002104">
    <property type="entry name" value="Integrase_catalytic"/>
</dbReference>
<dbReference type="Gene3D" id="1.10.443.10">
    <property type="entry name" value="Intergrase catalytic core"/>
    <property type="match status" value="1"/>
</dbReference>
<comment type="caution">
    <text evidence="5">The sequence shown here is derived from an EMBL/GenBank/DDBJ whole genome shotgun (WGS) entry which is preliminary data.</text>
</comment>
<dbReference type="PROSITE" id="PS51898">
    <property type="entry name" value="TYR_RECOMBINASE"/>
    <property type="match status" value="1"/>
</dbReference>
<evidence type="ECO:0000259" key="4">
    <source>
        <dbReference type="PROSITE" id="PS51898"/>
    </source>
</evidence>
<dbReference type="InterPro" id="IPR050090">
    <property type="entry name" value="Tyrosine_recombinase_XerCD"/>
</dbReference>